<evidence type="ECO:0008006" key="3">
    <source>
        <dbReference type="Google" id="ProtNLM"/>
    </source>
</evidence>
<proteinExistence type="predicted"/>
<organism evidence="1 2">
    <name type="scientific">Aliidiomarina soli</name>
    <dbReference type="NCBI Taxonomy" id="1928574"/>
    <lineage>
        <taxon>Bacteria</taxon>
        <taxon>Pseudomonadati</taxon>
        <taxon>Pseudomonadota</taxon>
        <taxon>Gammaproteobacteria</taxon>
        <taxon>Alteromonadales</taxon>
        <taxon>Idiomarinaceae</taxon>
        <taxon>Aliidiomarina</taxon>
    </lineage>
</organism>
<dbReference type="EMBL" id="PIPO01000004">
    <property type="protein sequence ID" value="RUO32451.1"/>
    <property type="molecule type" value="Genomic_DNA"/>
</dbReference>
<name>A0A432WFC3_9GAMM</name>
<sequence>MRKTDKKTDREIIQQLTQVCEAAKDTHTGFIWLTHEVNYQRFPQSLQVVLVFNDDVSEAVLLSEFRDLIPKVQAALEPVIGQALSATQIEARREHLLH</sequence>
<keyword evidence="2" id="KW-1185">Reference proteome</keyword>
<dbReference type="Proteomes" id="UP000287823">
    <property type="component" value="Unassembled WGS sequence"/>
</dbReference>
<protein>
    <recommendedName>
        <fullName evidence="3">Fis family transcriptional regulator</fullName>
    </recommendedName>
</protein>
<gene>
    <name evidence="1" type="ORF">CWE14_09900</name>
</gene>
<comment type="caution">
    <text evidence="1">The sequence shown here is derived from an EMBL/GenBank/DDBJ whole genome shotgun (WGS) entry which is preliminary data.</text>
</comment>
<accession>A0A432WFC3</accession>
<dbReference type="RefSeq" id="WP_126799229.1">
    <property type="nucleotide sequence ID" value="NZ_PIPO01000004.1"/>
</dbReference>
<dbReference type="AlphaFoldDB" id="A0A432WFC3"/>
<reference evidence="1 2" key="1">
    <citation type="journal article" date="2011" name="Front. Microbiol.">
        <title>Genomic signatures of strain selection and enhancement in Bacillus atrophaeus var. globigii, a historical biowarfare simulant.</title>
        <authorList>
            <person name="Gibbons H.S."/>
            <person name="Broomall S.M."/>
            <person name="McNew L.A."/>
            <person name="Daligault H."/>
            <person name="Chapman C."/>
            <person name="Bruce D."/>
            <person name="Karavis M."/>
            <person name="Krepps M."/>
            <person name="McGregor P.A."/>
            <person name="Hong C."/>
            <person name="Park K.H."/>
            <person name="Akmal A."/>
            <person name="Feldman A."/>
            <person name="Lin J.S."/>
            <person name="Chang W.E."/>
            <person name="Higgs B.W."/>
            <person name="Demirev P."/>
            <person name="Lindquist J."/>
            <person name="Liem A."/>
            <person name="Fochler E."/>
            <person name="Read T.D."/>
            <person name="Tapia R."/>
            <person name="Johnson S."/>
            <person name="Bishop-Lilly K.A."/>
            <person name="Detter C."/>
            <person name="Han C."/>
            <person name="Sozhamannan S."/>
            <person name="Rosenzweig C.N."/>
            <person name="Skowronski E.W."/>
        </authorList>
    </citation>
    <scope>NUCLEOTIDE SEQUENCE [LARGE SCALE GENOMIC DNA]</scope>
    <source>
        <strain evidence="1 2">Y4G10-17</strain>
    </source>
</reference>
<evidence type="ECO:0000313" key="2">
    <source>
        <dbReference type="Proteomes" id="UP000287823"/>
    </source>
</evidence>
<evidence type="ECO:0000313" key="1">
    <source>
        <dbReference type="EMBL" id="RUO32451.1"/>
    </source>
</evidence>